<dbReference type="RefSeq" id="WP_057625392.1">
    <property type="nucleotide sequence ID" value="NZ_LKHV02000001.1"/>
</dbReference>
<evidence type="ECO:0000313" key="2">
    <source>
        <dbReference type="EMBL" id="MCS5707950.1"/>
    </source>
</evidence>
<dbReference type="EMBL" id="LKHV02000001">
    <property type="protein sequence ID" value="MCS5707950.1"/>
    <property type="molecule type" value="Genomic_DNA"/>
</dbReference>
<dbReference type="AlphaFoldDB" id="A0A0Q9Y9Z1"/>
<comment type="caution">
    <text evidence="1">The sequence shown here is derived from an EMBL/GenBank/DDBJ whole genome shotgun (WGS) entry which is preliminary data.</text>
</comment>
<dbReference type="Proteomes" id="UP000051494">
    <property type="component" value="Unassembled WGS sequence"/>
</dbReference>
<sequence>MKSNSLDNLVKIGQLKKESFSQDEFNGLVSSGKARLKDAEIDSLSPESRFDLAYNAAHALALAALRKCGYRSTHRYIVFQVLQQTTGLGPEIGRILSKCHDQRNLAEYEGHLEVNDQLLKELLLASKTLLKKVSS</sequence>
<keyword evidence="3" id="KW-1185">Reference proteome</keyword>
<dbReference type="OrthoDB" id="8237640at2"/>
<protein>
    <recommendedName>
        <fullName evidence="4">HEPN domain-containing protein</fullName>
    </recommendedName>
</protein>
<reference evidence="1" key="1">
    <citation type="submission" date="2015-09" db="EMBL/GenBank/DDBJ databases">
        <title>Draft Genome Sequences of Two Novel Amoeba-resistant Intranuclear Bacteria, Candidatus Berkiella cookevillensis and Candidatus Berkiella aquae.</title>
        <authorList>
            <person name="Mehari Y.T."/>
            <person name="Arivett B.A."/>
            <person name="Farone A.L."/>
            <person name="Gunderson J.H."/>
            <person name="Farone M.B."/>
        </authorList>
    </citation>
    <scope>NUCLEOTIDE SEQUENCE [LARGE SCALE GENOMIC DNA]</scope>
    <source>
        <strain evidence="1">CC99</strain>
    </source>
</reference>
<organism evidence="1">
    <name type="scientific">Candidatus Berkiella cookevillensis</name>
    <dbReference type="NCBI Taxonomy" id="437022"/>
    <lineage>
        <taxon>Bacteria</taxon>
        <taxon>Pseudomonadati</taxon>
        <taxon>Pseudomonadota</taxon>
        <taxon>Gammaproteobacteria</taxon>
        <taxon>Candidatus Berkiellales</taxon>
        <taxon>Candidatus Berkiellaceae</taxon>
        <taxon>Candidatus Berkiella</taxon>
    </lineage>
</organism>
<evidence type="ECO:0000313" key="1">
    <source>
        <dbReference type="EMBL" id="KRG17552.1"/>
    </source>
</evidence>
<dbReference type="PATRIC" id="fig|1590042.3.peg.2351"/>
<evidence type="ECO:0008006" key="4">
    <source>
        <dbReference type="Google" id="ProtNLM"/>
    </source>
</evidence>
<evidence type="ECO:0000313" key="3">
    <source>
        <dbReference type="Proteomes" id="UP000051494"/>
    </source>
</evidence>
<dbReference type="STRING" id="437022.CC99x_02297"/>
<reference evidence="2" key="3">
    <citation type="submission" date="2021-06" db="EMBL/GenBank/DDBJ databases">
        <title>Genomic Description and Analysis of Intracellular Bacteria, Candidatus Berkiella cookevillensis and Candidatus Berkiella aquae.</title>
        <authorList>
            <person name="Kidane D.T."/>
            <person name="Mehari Y.T."/>
            <person name="Rice F.C."/>
            <person name="Arivett B.A."/>
            <person name="Farone A.L."/>
            <person name="Berk S.G."/>
            <person name="Farone M.B."/>
        </authorList>
    </citation>
    <scope>NUCLEOTIDE SEQUENCE</scope>
    <source>
        <strain evidence="2">CC99</strain>
    </source>
</reference>
<reference evidence="2" key="2">
    <citation type="journal article" date="2016" name="Genome Announc.">
        <title>Draft Genome Sequences of Two Novel Amoeba-Resistant Intranuclear Bacteria, 'Candidatus Berkiella cookevillensis' and 'Candidatus Berkiella aquae'.</title>
        <authorList>
            <person name="Mehari Y.T."/>
            <person name="Arivett B.A."/>
            <person name="Farone A.L."/>
            <person name="Gunderson J.H."/>
            <person name="Farone M.B."/>
        </authorList>
    </citation>
    <scope>NUCLEOTIDE SEQUENCE</scope>
    <source>
        <strain evidence="2">CC99</strain>
    </source>
</reference>
<dbReference type="EMBL" id="LKHV01000015">
    <property type="protein sequence ID" value="KRG17552.1"/>
    <property type="molecule type" value="Genomic_DNA"/>
</dbReference>
<dbReference type="Gene3D" id="1.20.120.330">
    <property type="entry name" value="Nucleotidyltransferases domain 2"/>
    <property type="match status" value="1"/>
</dbReference>
<name>A0A0Q9Y9Z1_9GAMM</name>
<proteinExistence type="predicted"/>
<accession>A0A0Q9Y9Z1</accession>
<gene>
    <name evidence="2" type="ORF">CC99x_003435</name>
    <name evidence="1" type="ORF">CC99x_02297</name>
</gene>